<dbReference type="PROSITE" id="PS00041">
    <property type="entry name" value="HTH_ARAC_FAMILY_1"/>
    <property type="match status" value="1"/>
</dbReference>
<protein>
    <submittedName>
        <fullName evidence="7">Two component transcriptional regulator, AraC family</fullName>
    </submittedName>
</protein>
<dbReference type="STRING" id="573413.Spirs_2649"/>
<dbReference type="SUPFAM" id="SSF46689">
    <property type="entry name" value="Homeodomain-like"/>
    <property type="match status" value="2"/>
</dbReference>
<dbReference type="PANTHER" id="PTHR43280:SF2">
    <property type="entry name" value="HTH-TYPE TRANSCRIPTIONAL REGULATOR EXSA"/>
    <property type="match status" value="1"/>
</dbReference>
<dbReference type="PROSITE" id="PS50110">
    <property type="entry name" value="RESPONSE_REGULATORY"/>
    <property type="match status" value="1"/>
</dbReference>
<accession>E1R4L7</accession>
<dbReference type="AlphaFoldDB" id="E1R4L7"/>
<dbReference type="eggNOG" id="COG4753">
    <property type="taxonomic scope" value="Bacteria"/>
</dbReference>
<dbReference type="CDD" id="cd17536">
    <property type="entry name" value="REC_YesN-like"/>
    <property type="match status" value="1"/>
</dbReference>
<dbReference type="SMART" id="SM00448">
    <property type="entry name" value="REC"/>
    <property type="match status" value="1"/>
</dbReference>
<dbReference type="PRINTS" id="PR00032">
    <property type="entry name" value="HTHARAC"/>
</dbReference>
<evidence type="ECO:0000259" key="6">
    <source>
        <dbReference type="PROSITE" id="PS50110"/>
    </source>
</evidence>
<dbReference type="Gene3D" id="1.10.10.60">
    <property type="entry name" value="Homeodomain-like"/>
    <property type="match status" value="2"/>
</dbReference>
<dbReference type="HOGENOM" id="CLU_000445_5_0_12"/>
<dbReference type="EMBL" id="CP002116">
    <property type="protein sequence ID" value="ADK81758.1"/>
    <property type="molecule type" value="Genomic_DNA"/>
</dbReference>
<sequence>MTVVVLDDEEKVCRLILQLVDWSSLGMVVVGTAYNGIDGLALVERERPDLVITDIRMPGLDGLELIGRIRESTDGIDFIIVSGYHQFEYAHNAIRYGVEDYLLKPIKKDELTATLEKIAERHYRRVSAEQTNRDLAARLKNSLGKLRKDFFHDFVFALPSDRRVELETINDTYGYHFRDGLFQVIMIKIDCPPSDFSDGIVRMIAEKAESASHAFLDGSSSDLELYIGVCRIHIVIGYPESERQEVRKAVKRINDELQVQASIFEVVQLTTSLGQAVETIERIAESRRDAEIAMGQRLFSQTGQLYEELPPFLSGSCNDALAVWNRDMEHTCDLLDEEEAMEAVDRLMRSVLSQKACTGVLLLDALKEAGHRLFVLLRNRGEETVEDLSALERRFESELDLLPSVKALQDRLRTLTKNLLESMAESRRQAESRPIREARRYIGDHYRESGISLEQVADIVGLSPSYFSLIFKRETGSGFLEYLTGIRIDYAKELLRSSKQTVAQISSAIGYSDTKYFTRLFKRMVGIKPSEFRKLYS</sequence>
<dbReference type="GO" id="GO:0000160">
    <property type="term" value="P:phosphorelay signal transduction system"/>
    <property type="evidence" value="ECO:0007669"/>
    <property type="project" value="InterPro"/>
</dbReference>
<evidence type="ECO:0000256" key="1">
    <source>
        <dbReference type="ARBA" id="ARBA00023015"/>
    </source>
</evidence>
<dbReference type="SUPFAM" id="SSF52172">
    <property type="entry name" value="CheY-like"/>
    <property type="match status" value="1"/>
</dbReference>
<keyword evidence="1" id="KW-0805">Transcription regulation</keyword>
<feature type="domain" description="HTH araC/xylS-type" evidence="5">
    <location>
        <begin position="436"/>
        <end position="535"/>
    </location>
</feature>
<evidence type="ECO:0000313" key="7">
    <source>
        <dbReference type="EMBL" id="ADK81758.1"/>
    </source>
</evidence>
<reference evidence="7 8" key="1">
    <citation type="journal article" date="2010" name="Stand. Genomic Sci.">
        <title>Complete genome sequence of Spirochaeta smaragdinae type strain (SEBR 4228).</title>
        <authorList>
            <person name="Mavromatis K."/>
            <person name="Yasawong M."/>
            <person name="Chertkov O."/>
            <person name="Lapidus A."/>
            <person name="Lucas S."/>
            <person name="Nolan M."/>
            <person name="Del Rio T.G."/>
            <person name="Tice H."/>
            <person name="Cheng J.F."/>
            <person name="Pitluck S."/>
            <person name="Liolios K."/>
            <person name="Ivanova N."/>
            <person name="Tapia R."/>
            <person name="Han C."/>
            <person name="Bruce D."/>
            <person name="Goodwin L."/>
            <person name="Pati A."/>
            <person name="Chen A."/>
            <person name="Palaniappan K."/>
            <person name="Land M."/>
            <person name="Hauser L."/>
            <person name="Chang Y.J."/>
            <person name="Jeffries C.D."/>
            <person name="Detter J.C."/>
            <person name="Rohde M."/>
            <person name="Brambilla E."/>
            <person name="Spring S."/>
            <person name="Goker M."/>
            <person name="Sikorski J."/>
            <person name="Woyke T."/>
            <person name="Bristow J."/>
            <person name="Eisen J.A."/>
            <person name="Markowitz V."/>
            <person name="Hugenholtz P."/>
            <person name="Klenk H.P."/>
            <person name="Kyrpides N.C."/>
        </authorList>
    </citation>
    <scope>NUCLEOTIDE SEQUENCE [LARGE SCALE GENOMIC DNA]</scope>
    <source>
        <strain evidence="8">DSM 11293 / JCM 15392 / SEBR 4228</strain>
    </source>
</reference>
<dbReference type="KEGG" id="ssm:Spirs_2649"/>
<dbReference type="Pfam" id="PF00072">
    <property type="entry name" value="Response_reg"/>
    <property type="match status" value="1"/>
</dbReference>
<dbReference type="InterPro" id="IPR018062">
    <property type="entry name" value="HTH_AraC-typ_CS"/>
</dbReference>
<dbReference type="Proteomes" id="UP000002318">
    <property type="component" value="Chromosome"/>
</dbReference>
<dbReference type="InterPro" id="IPR001789">
    <property type="entry name" value="Sig_transdc_resp-reg_receiver"/>
</dbReference>
<dbReference type="GO" id="GO:0003700">
    <property type="term" value="F:DNA-binding transcription factor activity"/>
    <property type="evidence" value="ECO:0007669"/>
    <property type="project" value="InterPro"/>
</dbReference>
<dbReference type="GO" id="GO:0043565">
    <property type="term" value="F:sequence-specific DNA binding"/>
    <property type="evidence" value="ECO:0007669"/>
    <property type="project" value="InterPro"/>
</dbReference>
<dbReference type="InterPro" id="IPR020449">
    <property type="entry name" value="Tscrpt_reg_AraC-type_HTH"/>
</dbReference>
<keyword evidence="8" id="KW-1185">Reference proteome</keyword>
<dbReference type="InterPro" id="IPR011006">
    <property type="entry name" value="CheY-like_superfamily"/>
</dbReference>
<evidence type="ECO:0000256" key="2">
    <source>
        <dbReference type="ARBA" id="ARBA00023125"/>
    </source>
</evidence>
<feature type="modified residue" description="4-aspartylphosphate" evidence="4">
    <location>
        <position position="54"/>
    </location>
</feature>
<evidence type="ECO:0000256" key="3">
    <source>
        <dbReference type="ARBA" id="ARBA00023163"/>
    </source>
</evidence>
<keyword evidence="2" id="KW-0238">DNA-binding</keyword>
<name>E1R4L7_SEDSS</name>
<dbReference type="Gene3D" id="3.40.50.2300">
    <property type="match status" value="1"/>
</dbReference>
<gene>
    <name evidence="7" type="ordered locus">Spirs_2649</name>
</gene>
<dbReference type="Pfam" id="PF12833">
    <property type="entry name" value="HTH_18"/>
    <property type="match status" value="1"/>
</dbReference>
<evidence type="ECO:0000256" key="4">
    <source>
        <dbReference type="PROSITE-ProRule" id="PRU00169"/>
    </source>
</evidence>
<organism evidence="7 8">
    <name type="scientific">Sediminispirochaeta smaragdinae (strain DSM 11293 / JCM 15392 / SEBR 4228)</name>
    <name type="common">Spirochaeta smaragdinae</name>
    <dbReference type="NCBI Taxonomy" id="573413"/>
    <lineage>
        <taxon>Bacteria</taxon>
        <taxon>Pseudomonadati</taxon>
        <taxon>Spirochaetota</taxon>
        <taxon>Spirochaetia</taxon>
        <taxon>Spirochaetales</taxon>
        <taxon>Spirochaetaceae</taxon>
        <taxon>Sediminispirochaeta</taxon>
    </lineage>
</organism>
<dbReference type="InterPro" id="IPR018060">
    <property type="entry name" value="HTH_AraC"/>
</dbReference>
<dbReference type="eggNOG" id="COG2207">
    <property type="taxonomic scope" value="Bacteria"/>
</dbReference>
<dbReference type="OrthoDB" id="327083at2"/>
<proteinExistence type="predicted"/>
<dbReference type="RefSeq" id="WP_013255219.1">
    <property type="nucleotide sequence ID" value="NC_014364.1"/>
</dbReference>
<evidence type="ECO:0000259" key="5">
    <source>
        <dbReference type="PROSITE" id="PS01124"/>
    </source>
</evidence>
<dbReference type="InterPro" id="IPR009057">
    <property type="entry name" value="Homeodomain-like_sf"/>
</dbReference>
<dbReference type="PANTHER" id="PTHR43280">
    <property type="entry name" value="ARAC-FAMILY TRANSCRIPTIONAL REGULATOR"/>
    <property type="match status" value="1"/>
</dbReference>
<keyword evidence="3" id="KW-0804">Transcription</keyword>
<dbReference type="PROSITE" id="PS01124">
    <property type="entry name" value="HTH_ARAC_FAMILY_2"/>
    <property type="match status" value="1"/>
</dbReference>
<dbReference type="SMART" id="SM00342">
    <property type="entry name" value="HTH_ARAC"/>
    <property type="match status" value="1"/>
</dbReference>
<feature type="domain" description="Response regulatory" evidence="6">
    <location>
        <begin position="2"/>
        <end position="119"/>
    </location>
</feature>
<keyword evidence="4" id="KW-0597">Phosphoprotein</keyword>
<evidence type="ECO:0000313" key="8">
    <source>
        <dbReference type="Proteomes" id="UP000002318"/>
    </source>
</evidence>